<evidence type="ECO:0000313" key="2">
    <source>
        <dbReference type="EMBL" id="THU80336.1"/>
    </source>
</evidence>
<evidence type="ECO:0000313" key="3">
    <source>
        <dbReference type="Proteomes" id="UP000297245"/>
    </source>
</evidence>
<feature type="region of interest" description="Disordered" evidence="1">
    <location>
        <begin position="78"/>
        <end position="163"/>
    </location>
</feature>
<evidence type="ECO:0000256" key="1">
    <source>
        <dbReference type="SAM" id="MobiDB-lite"/>
    </source>
</evidence>
<keyword evidence="3" id="KW-1185">Reference proteome</keyword>
<sequence>MLGIGVLSDVLKEALGIKILQANWSKETRKGRGWWKSNHLSAGEVPRVTCHSVEKRRSLGKPMRKASKAEMVEGQGVVGLPVEGHQEGGVPGVAPSNRDRKGTAGEEPTASSEAGSSNTRLSGPSSRGFGAPNGGGGKGEGTRLSELVTLEGSPRGFGGCYTT</sequence>
<feature type="compositionally biased region" description="Polar residues" evidence="1">
    <location>
        <begin position="109"/>
        <end position="125"/>
    </location>
</feature>
<gene>
    <name evidence="2" type="ORF">K435DRAFT_809952</name>
</gene>
<reference evidence="2 3" key="1">
    <citation type="journal article" date="2019" name="Nat. Ecol. Evol.">
        <title>Megaphylogeny resolves global patterns of mushroom evolution.</title>
        <authorList>
            <person name="Varga T."/>
            <person name="Krizsan K."/>
            <person name="Foldi C."/>
            <person name="Dima B."/>
            <person name="Sanchez-Garcia M."/>
            <person name="Sanchez-Ramirez S."/>
            <person name="Szollosi G.J."/>
            <person name="Szarkandi J.G."/>
            <person name="Papp V."/>
            <person name="Albert L."/>
            <person name="Andreopoulos W."/>
            <person name="Angelini C."/>
            <person name="Antonin V."/>
            <person name="Barry K.W."/>
            <person name="Bougher N.L."/>
            <person name="Buchanan P."/>
            <person name="Buyck B."/>
            <person name="Bense V."/>
            <person name="Catcheside P."/>
            <person name="Chovatia M."/>
            <person name="Cooper J."/>
            <person name="Damon W."/>
            <person name="Desjardin D."/>
            <person name="Finy P."/>
            <person name="Geml J."/>
            <person name="Haridas S."/>
            <person name="Hughes K."/>
            <person name="Justo A."/>
            <person name="Karasinski D."/>
            <person name="Kautmanova I."/>
            <person name="Kiss B."/>
            <person name="Kocsube S."/>
            <person name="Kotiranta H."/>
            <person name="LaButti K.M."/>
            <person name="Lechner B.E."/>
            <person name="Liimatainen K."/>
            <person name="Lipzen A."/>
            <person name="Lukacs Z."/>
            <person name="Mihaltcheva S."/>
            <person name="Morgado L.N."/>
            <person name="Niskanen T."/>
            <person name="Noordeloos M.E."/>
            <person name="Ohm R.A."/>
            <person name="Ortiz-Santana B."/>
            <person name="Ovrebo C."/>
            <person name="Racz N."/>
            <person name="Riley R."/>
            <person name="Savchenko A."/>
            <person name="Shiryaev A."/>
            <person name="Soop K."/>
            <person name="Spirin V."/>
            <person name="Szebenyi C."/>
            <person name="Tomsovsky M."/>
            <person name="Tulloss R.E."/>
            <person name="Uehling J."/>
            <person name="Grigoriev I.V."/>
            <person name="Vagvolgyi C."/>
            <person name="Papp T."/>
            <person name="Martin F.M."/>
            <person name="Miettinen O."/>
            <person name="Hibbett D.S."/>
            <person name="Nagy L.G."/>
        </authorList>
    </citation>
    <scope>NUCLEOTIDE SEQUENCE [LARGE SCALE GENOMIC DNA]</scope>
    <source>
        <strain evidence="2 3">CBS 962.96</strain>
    </source>
</reference>
<accession>A0A4S8KWK1</accession>
<proteinExistence type="predicted"/>
<dbReference type="AlphaFoldDB" id="A0A4S8KWK1"/>
<organism evidence="2 3">
    <name type="scientific">Dendrothele bispora (strain CBS 962.96)</name>
    <dbReference type="NCBI Taxonomy" id="1314807"/>
    <lineage>
        <taxon>Eukaryota</taxon>
        <taxon>Fungi</taxon>
        <taxon>Dikarya</taxon>
        <taxon>Basidiomycota</taxon>
        <taxon>Agaricomycotina</taxon>
        <taxon>Agaricomycetes</taxon>
        <taxon>Agaricomycetidae</taxon>
        <taxon>Agaricales</taxon>
        <taxon>Agaricales incertae sedis</taxon>
        <taxon>Dendrothele</taxon>
    </lineage>
</organism>
<protein>
    <submittedName>
        <fullName evidence="2">Uncharacterized protein</fullName>
    </submittedName>
</protein>
<dbReference type="Proteomes" id="UP000297245">
    <property type="component" value="Unassembled WGS sequence"/>
</dbReference>
<dbReference type="EMBL" id="ML179914">
    <property type="protein sequence ID" value="THU80336.1"/>
    <property type="molecule type" value="Genomic_DNA"/>
</dbReference>
<name>A0A4S8KWK1_DENBC</name>